<name>A0A544U2P2_LYSSH</name>
<keyword evidence="1" id="KW-0812">Transmembrane</keyword>
<reference evidence="2 3" key="1">
    <citation type="submission" date="2018-03" db="EMBL/GenBank/DDBJ databases">
        <title>Aerobic endospore-forming bacteria genome sequencing and assembly.</title>
        <authorList>
            <person name="Cavalcante D.A."/>
            <person name="Driks A."/>
            <person name="Putonti C."/>
            <person name="De-Souza M.T."/>
        </authorList>
    </citation>
    <scope>NUCLEOTIDE SEQUENCE [LARGE SCALE GENOMIC DNA]</scope>
    <source>
        <strain evidence="2 3">SDF0037</strain>
    </source>
</reference>
<proteinExistence type="predicted"/>
<evidence type="ECO:0000313" key="3">
    <source>
        <dbReference type="Proteomes" id="UP000317944"/>
    </source>
</evidence>
<comment type="caution">
    <text evidence="2">The sequence shown here is derived from an EMBL/GenBank/DDBJ whole genome shotgun (WGS) entry which is preliminary data.</text>
</comment>
<accession>A0A544U2P2</accession>
<dbReference type="Proteomes" id="UP000317944">
    <property type="component" value="Unassembled WGS sequence"/>
</dbReference>
<dbReference type="AlphaFoldDB" id="A0A544U2P2"/>
<dbReference type="OrthoDB" id="2351993at2"/>
<dbReference type="EMBL" id="SADV01000049">
    <property type="protein sequence ID" value="TQR24865.1"/>
    <property type="molecule type" value="Genomic_DNA"/>
</dbReference>
<protein>
    <submittedName>
        <fullName evidence="2">Uncharacterized protein</fullName>
    </submittedName>
</protein>
<sequence length="214" mass="25089">MNKYLKITLGILGVILLGIGILVVVFILEMKPDKDKEEEVRNQAEQYLEDNFNDNFEIYDTLYDNMGNFEFEYAAKVRDKKTNTEFLVYFDAETNQMVDTYMADKWANDLESEIRPFIKKNFGETTDFFVSFTNDNIGQELGIDPLNPKSYKEFDVAPIIRIIVTRKKSENDEQILNEFIAFLKSEDKLQHGSFAMSYIEERGVILDDEWNKDF</sequence>
<evidence type="ECO:0000256" key="1">
    <source>
        <dbReference type="SAM" id="Phobius"/>
    </source>
</evidence>
<organism evidence="2 3">
    <name type="scientific">Lysinibacillus sphaericus</name>
    <name type="common">Bacillus sphaericus</name>
    <dbReference type="NCBI Taxonomy" id="1421"/>
    <lineage>
        <taxon>Bacteria</taxon>
        <taxon>Bacillati</taxon>
        <taxon>Bacillota</taxon>
        <taxon>Bacilli</taxon>
        <taxon>Bacillales</taxon>
        <taxon>Bacillaceae</taxon>
        <taxon>Lysinibacillus</taxon>
    </lineage>
</organism>
<feature type="transmembrane region" description="Helical" evidence="1">
    <location>
        <begin position="7"/>
        <end position="28"/>
    </location>
</feature>
<keyword evidence="1" id="KW-1133">Transmembrane helix</keyword>
<keyword evidence="1" id="KW-0472">Membrane</keyword>
<evidence type="ECO:0000313" key="2">
    <source>
        <dbReference type="EMBL" id="TQR24865.1"/>
    </source>
</evidence>
<gene>
    <name evidence="2" type="ORF">C7Y47_24525</name>
</gene>
<dbReference type="RefSeq" id="WP_142511120.1">
    <property type="nucleotide sequence ID" value="NZ_SADV01000049.1"/>
</dbReference>